<sequence length="457" mass="49099">MTEKIQFFPNAKAEEAPQAAELDTSSIVVDLPADSASEEDEALLPEDFDPEELDIEAARTVQHPMQTPWTKMAVVFVLCTAGFAVLMLWYNSAKGVKLTKKQEKTERVQLASAAEVNANSDRIENAVQSGNIARERAADKLAEAEKQNQKDARTQNKPAPRPPSRSTTASRPAPPPPRSPRPRPRIASRPAPPPRRVSPAPPPRPAPRSAPAPAPVVAKAKPVDRSPVYGGQLPQAESAPVQPNQPEFESQLVSQQAEFDEFASGPGQNAPLAAQQDAFLQGQTMTTVPSGTTLRASVESEAIASDSATFTAVTTEEIAGIPQGSEVLAQIVQLAPGGYFEAELIALNGSEVSPGSTRIFRDNGKLMRAKGGKRKKGFFSSGLGRMLTGFAQDAGESWIRDRVGGNRTLNNGAREVLVLADQPRSRQSDTREPEETSVLIPTGSIVITFEQEAYISR</sequence>
<organism evidence="3 4">
    <name type="scientific">Acaryochloris thomasi RCC1774</name>
    <dbReference type="NCBI Taxonomy" id="1764569"/>
    <lineage>
        <taxon>Bacteria</taxon>
        <taxon>Bacillati</taxon>
        <taxon>Cyanobacteriota</taxon>
        <taxon>Cyanophyceae</taxon>
        <taxon>Acaryochloridales</taxon>
        <taxon>Acaryochloridaceae</taxon>
        <taxon>Acaryochloris</taxon>
        <taxon>Acaryochloris thomasi</taxon>
    </lineage>
</organism>
<proteinExistence type="predicted"/>
<evidence type="ECO:0000256" key="1">
    <source>
        <dbReference type="SAM" id="MobiDB-lite"/>
    </source>
</evidence>
<dbReference type="EMBL" id="PQWO01000033">
    <property type="protein sequence ID" value="PZD70581.1"/>
    <property type="molecule type" value="Genomic_DNA"/>
</dbReference>
<feature type="region of interest" description="Disordered" evidence="1">
    <location>
        <begin position="141"/>
        <end position="253"/>
    </location>
</feature>
<keyword evidence="2" id="KW-0812">Transmembrane</keyword>
<reference evidence="3 4" key="1">
    <citation type="journal article" date="2018" name="Sci. Rep.">
        <title>A novel species of the marine cyanobacterium Acaryochloris with a unique pigment content and lifestyle.</title>
        <authorList>
            <person name="Partensky F."/>
            <person name="Six C."/>
            <person name="Ratin M."/>
            <person name="Garczarek L."/>
            <person name="Vaulot D."/>
            <person name="Probert I."/>
            <person name="Calteau A."/>
            <person name="Gourvil P."/>
            <person name="Marie D."/>
            <person name="Grebert T."/>
            <person name="Bouchier C."/>
            <person name="Le Panse S."/>
            <person name="Gachenot M."/>
            <person name="Rodriguez F."/>
            <person name="Garrido J.L."/>
        </authorList>
    </citation>
    <scope>NUCLEOTIDE SEQUENCE [LARGE SCALE GENOMIC DNA]</scope>
    <source>
        <strain evidence="3 4">RCC1774</strain>
    </source>
</reference>
<keyword evidence="2" id="KW-0472">Membrane</keyword>
<feature type="compositionally biased region" description="Basic and acidic residues" evidence="1">
    <location>
        <begin position="141"/>
        <end position="154"/>
    </location>
</feature>
<protein>
    <submittedName>
        <fullName evidence="3">Uncharacterized protein</fullName>
    </submittedName>
</protein>
<keyword evidence="2" id="KW-1133">Transmembrane helix</keyword>
<keyword evidence="4" id="KW-1185">Reference proteome</keyword>
<gene>
    <name evidence="3" type="ORF">C1752_10588</name>
</gene>
<feature type="transmembrane region" description="Helical" evidence="2">
    <location>
        <begin position="72"/>
        <end position="90"/>
    </location>
</feature>
<evidence type="ECO:0000313" key="3">
    <source>
        <dbReference type="EMBL" id="PZD70581.1"/>
    </source>
</evidence>
<feature type="compositionally biased region" description="Polar residues" evidence="1">
    <location>
        <begin position="241"/>
        <end position="253"/>
    </location>
</feature>
<evidence type="ECO:0000256" key="2">
    <source>
        <dbReference type="SAM" id="Phobius"/>
    </source>
</evidence>
<feature type="region of interest" description="Disordered" evidence="1">
    <location>
        <begin position="1"/>
        <end position="24"/>
    </location>
</feature>
<dbReference type="Proteomes" id="UP000248857">
    <property type="component" value="Unassembled WGS sequence"/>
</dbReference>
<comment type="caution">
    <text evidence="3">The sequence shown here is derived from an EMBL/GenBank/DDBJ whole genome shotgun (WGS) entry which is preliminary data.</text>
</comment>
<feature type="compositionally biased region" description="Pro residues" evidence="1">
    <location>
        <begin position="190"/>
        <end position="214"/>
    </location>
</feature>
<name>A0A2W1JMS0_9CYAN</name>
<dbReference type="RefSeq" id="WP_110988905.1">
    <property type="nucleotide sequence ID" value="NZ_CAWNWM010000033.1"/>
</dbReference>
<evidence type="ECO:0000313" key="4">
    <source>
        <dbReference type="Proteomes" id="UP000248857"/>
    </source>
</evidence>
<dbReference type="AlphaFoldDB" id="A0A2W1JMS0"/>
<accession>A0A2W1JMS0</accession>